<dbReference type="Pfam" id="PF20399">
    <property type="entry name" value="PH_20"/>
    <property type="match status" value="1"/>
</dbReference>
<dbReference type="InterPro" id="IPR001849">
    <property type="entry name" value="PH_domain"/>
</dbReference>
<dbReference type="SUPFAM" id="SSF50729">
    <property type="entry name" value="PH domain-like"/>
    <property type="match status" value="1"/>
</dbReference>
<evidence type="ECO:0000256" key="2">
    <source>
        <dbReference type="SAM" id="MobiDB-lite"/>
    </source>
</evidence>
<feature type="region of interest" description="Disordered" evidence="2">
    <location>
        <begin position="708"/>
        <end position="742"/>
    </location>
</feature>
<keyword evidence="5" id="KW-1185">Reference proteome</keyword>
<feature type="compositionally biased region" description="Polar residues" evidence="2">
    <location>
        <begin position="888"/>
        <end position="904"/>
    </location>
</feature>
<dbReference type="InterPro" id="IPR046868">
    <property type="entry name" value="BAR_4"/>
</dbReference>
<feature type="compositionally biased region" description="Polar residues" evidence="2">
    <location>
        <begin position="540"/>
        <end position="649"/>
    </location>
</feature>
<feature type="compositionally biased region" description="Polar residues" evidence="2">
    <location>
        <begin position="728"/>
        <end position="740"/>
    </location>
</feature>
<dbReference type="AlphaFoldDB" id="A0A8H7VW61"/>
<feature type="region of interest" description="Disordered" evidence="2">
    <location>
        <begin position="534"/>
        <end position="649"/>
    </location>
</feature>
<feature type="domain" description="PH" evidence="3">
    <location>
        <begin position="391"/>
        <end position="495"/>
    </location>
</feature>
<dbReference type="SUPFAM" id="SSF103657">
    <property type="entry name" value="BAR/IMD domain-like"/>
    <property type="match status" value="1"/>
</dbReference>
<dbReference type="OrthoDB" id="5598057at2759"/>
<sequence>MGRKQTSSALPHLPHGMAMPQIQVTGDKPMMPGQKSLPPADWKNNENNQLVPGMDSNVSRHKSSISKQGIPWTDRTSKLQLSSDAEPPPVFSSTPSAAAVIRTARESKTQKQIQRMNGGINPVDLLTTRLESWRLAIKNLVSLFKKIVLVENRTSKGLVGASREIELPFKNSNGQFLENGGIQDVWAALRDYTMQHGILHHESASYIQGSVLPSLRAIKSDIKTMILQVVKDKSLKSNFIYDSRIHVNRLINQLDKTIEADQRSPHAAEQYQDPFLLNLSIIHAIRDLCDHENRLHDNILNLQQETAIFEQKVIENIRHILQNYHDYRIDNKIEDEDFIGNVTETFRQLRPTTEWNNFVQRNKYNLVMENSVYKTEDSVEYPNQKSRFVRASKIGPLQLKTGITKGWTEGIYILTPAGFLHGYKTPKHFQSNPLRPSYSIFVPNSTVASNGDTFEINCNRDKRVSLGASNYVFRAPTRGDNQAWYSYLYGITEEFKTVPLLEKTESNYTTTPFHRDLPPLPSSVLPIASGQERRAIEGPPQSQNRQLGNGEQVNTGQQQERAYIQNNTSGNNQSDYRQENTGNNQSDYRQENTGNNQSDYRQENTGNNQSDYRQENTGNNQSDYRQENTGNNQSDYRQENTGNNQRNYGQENTALDQQHQERAQPVRSDTITGDNRLANITAAGQSATTANLGTQGGDYASGNQTGNYTSGIQTGNNTLNTQNGDYASGNQTGNYSSGLNSEKYESLDKSLNETNDADKYAPTLNTQAKKDTLHSPEGTTDYTDKATSSGIYKNNGFRDKNEYANNNNDQFNSADNLTSDEDVYAGGGKTDRSGVFNQRLSHTEEFGQEHRAVDEPVVSSPTNPHYDIRNHQSKTAEQFDDEDDDSFTLPQHNYHSSKQGEPGL</sequence>
<feature type="compositionally biased region" description="Low complexity" evidence="2">
    <location>
        <begin position="804"/>
        <end position="816"/>
    </location>
</feature>
<feature type="region of interest" description="Disordered" evidence="2">
    <location>
        <begin position="53"/>
        <end position="73"/>
    </location>
</feature>
<name>A0A8H7VW61_9FUNG</name>
<dbReference type="Proteomes" id="UP000613177">
    <property type="component" value="Unassembled WGS sequence"/>
</dbReference>
<dbReference type="SMART" id="SM00233">
    <property type="entry name" value="PH"/>
    <property type="match status" value="1"/>
</dbReference>
<dbReference type="InterPro" id="IPR046869">
    <property type="entry name" value="SLM1/RGC1-like_PH"/>
</dbReference>
<dbReference type="PANTHER" id="PTHR31941">
    <property type="entry name" value="CYTOSKELETAL SIGNALING PROTEIN SLM1"/>
    <property type="match status" value="1"/>
</dbReference>
<gene>
    <name evidence="4" type="ORF">INT48_000704</name>
</gene>
<organism evidence="4 5">
    <name type="scientific">Thamnidium elegans</name>
    <dbReference type="NCBI Taxonomy" id="101142"/>
    <lineage>
        <taxon>Eukaryota</taxon>
        <taxon>Fungi</taxon>
        <taxon>Fungi incertae sedis</taxon>
        <taxon>Mucoromycota</taxon>
        <taxon>Mucoromycotina</taxon>
        <taxon>Mucoromycetes</taxon>
        <taxon>Mucorales</taxon>
        <taxon>Mucorineae</taxon>
        <taxon>Mucoraceae</taxon>
        <taxon>Thamnidium</taxon>
    </lineage>
</organism>
<accession>A0A8H7VW61</accession>
<dbReference type="EMBL" id="JAEPRE010000014">
    <property type="protein sequence ID" value="KAG2236706.1"/>
    <property type="molecule type" value="Genomic_DNA"/>
</dbReference>
<keyword evidence="1" id="KW-0597">Phosphoprotein</keyword>
<feature type="compositionally biased region" description="Basic and acidic residues" evidence="2">
    <location>
        <begin position="841"/>
        <end position="854"/>
    </location>
</feature>
<dbReference type="PANTHER" id="PTHR31941:SF1">
    <property type="entry name" value="CYTOSKELETAL SIGNALING PROTEIN SLM1"/>
    <property type="match status" value="1"/>
</dbReference>
<feature type="region of interest" description="Disordered" evidence="2">
    <location>
        <begin position="755"/>
        <end position="904"/>
    </location>
</feature>
<protein>
    <recommendedName>
        <fullName evidence="3">PH domain-containing protein</fullName>
    </recommendedName>
</protein>
<evidence type="ECO:0000313" key="5">
    <source>
        <dbReference type="Proteomes" id="UP000613177"/>
    </source>
</evidence>
<evidence type="ECO:0000313" key="4">
    <source>
        <dbReference type="EMBL" id="KAG2236706.1"/>
    </source>
</evidence>
<evidence type="ECO:0000259" key="3">
    <source>
        <dbReference type="SMART" id="SM00233"/>
    </source>
</evidence>
<dbReference type="Gene3D" id="2.30.29.30">
    <property type="entry name" value="Pleckstrin-homology domain (PH domain)/Phosphotyrosine-binding domain (PTB)"/>
    <property type="match status" value="1"/>
</dbReference>
<dbReference type="InterPro" id="IPR011993">
    <property type="entry name" value="PH-like_dom_sf"/>
</dbReference>
<feature type="compositionally biased region" description="Polar residues" evidence="2">
    <location>
        <begin position="777"/>
        <end position="792"/>
    </location>
</feature>
<dbReference type="InterPro" id="IPR027267">
    <property type="entry name" value="AH/BAR_dom_sf"/>
</dbReference>
<comment type="caution">
    <text evidence="4">The sequence shown here is derived from an EMBL/GenBank/DDBJ whole genome shotgun (WGS) entry which is preliminary data.</text>
</comment>
<dbReference type="Gene3D" id="1.20.1270.60">
    <property type="entry name" value="Arfaptin homology (AH) domain/BAR domain"/>
    <property type="match status" value="1"/>
</dbReference>
<reference evidence="4" key="1">
    <citation type="submission" date="2021-01" db="EMBL/GenBank/DDBJ databases">
        <title>Metabolic potential, ecology and presence of endohyphal bacteria is reflected in genomic diversity of Mucoromycotina.</title>
        <authorList>
            <person name="Muszewska A."/>
            <person name="Okrasinska A."/>
            <person name="Steczkiewicz K."/>
            <person name="Drgas O."/>
            <person name="Orlowska M."/>
            <person name="Perlinska-Lenart U."/>
            <person name="Aleksandrzak-Piekarczyk T."/>
            <person name="Szatraj K."/>
            <person name="Zielenkiewicz U."/>
            <person name="Pilsyk S."/>
            <person name="Malc E."/>
            <person name="Mieczkowski P."/>
            <person name="Kruszewska J.S."/>
            <person name="Biernat P."/>
            <person name="Pawlowska J."/>
        </authorList>
    </citation>
    <scope>NUCLEOTIDE SEQUENCE</scope>
    <source>
        <strain evidence="4">WA0000018081</strain>
    </source>
</reference>
<dbReference type="Pfam" id="PF20400">
    <property type="entry name" value="BAR_4"/>
    <property type="match status" value="1"/>
</dbReference>
<feature type="compositionally biased region" description="Low complexity" evidence="2">
    <location>
        <begin position="713"/>
        <end position="724"/>
    </location>
</feature>
<evidence type="ECO:0000256" key="1">
    <source>
        <dbReference type="ARBA" id="ARBA00022553"/>
    </source>
</evidence>
<proteinExistence type="predicted"/>